<dbReference type="InterPro" id="IPR036180">
    <property type="entry name" value="Gelsolin-like_dom_sf"/>
</dbReference>
<dbReference type="InterPro" id="IPR036174">
    <property type="entry name" value="Znf_Sec23_Sec24_sf"/>
</dbReference>
<dbReference type="GO" id="GO:0090110">
    <property type="term" value="P:COPII-coated vesicle cargo loading"/>
    <property type="evidence" value="ECO:0007669"/>
    <property type="project" value="TreeGrafter"/>
</dbReference>
<dbReference type="OrthoDB" id="49016at2759"/>
<dbReference type="SUPFAM" id="SSF81811">
    <property type="entry name" value="Helical domain of Sec23/24"/>
    <property type="match status" value="1"/>
</dbReference>
<dbReference type="InterPro" id="IPR006895">
    <property type="entry name" value="Znf_Sec23_Sec24"/>
</dbReference>
<dbReference type="InterPro" id="IPR012990">
    <property type="entry name" value="Beta-sandwich_Sec23_24"/>
</dbReference>
<dbReference type="InterPro" id="IPR007123">
    <property type="entry name" value="Gelsolin-like_dom"/>
</dbReference>
<dbReference type="PANTHER" id="PTHR13803">
    <property type="entry name" value="SEC24-RELATED PROTEIN"/>
    <property type="match status" value="1"/>
</dbReference>
<protein>
    <submittedName>
        <fullName evidence="9">COPII coat Sec23p-Sfb3p heterodimer component</fullName>
    </submittedName>
</protein>
<dbReference type="Pfam" id="PF04815">
    <property type="entry name" value="Sec23_helical"/>
    <property type="match status" value="1"/>
</dbReference>
<dbReference type="EMBL" id="RWJN01000533">
    <property type="protein sequence ID" value="TCD60869.1"/>
    <property type="molecule type" value="Genomic_DNA"/>
</dbReference>
<comment type="similarity">
    <text evidence="1">Belongs to the SEC23/SEC24 family. SEC24 subfamily.</text>
</comment>
<gene>
    <name evidence="9" type="primary">SFB3</name>
    <name evidence="9" type="ORF">EIP91_009388</name>
</gene>
<accession>A0A4R0R9T8</accession>
<keyword evidence="2" id="KW-0813">Transport</keyword>
<proteinExistence type="inferred from homology"/>
<dbReference type="SUPFAM" id="SSF82919">
    <property type="entry name" value="Zn-finger domain of Sec23/24"/>
    <property type="match status" value="1"/>
</dbReference>
<dbReference type="InterPro" id="IPR050550">
    <property type="entry name" value="SEC23_SEC24_subfamily"/>
</dbReference>
<dbReference type="InterPro" id="IPR006900">
    <property type="entry name" value="Sec23/24_helical_dom"/>
</dbReference>
<dbReference type="InterPro" id="IPR036175">
    <property type="entry name" value="Sec23/24_helical_dom_sf"/>
</dbReference>
<dbReference type="PANTHER" id="PTHR13803:SF4">
    <property type="entry name" value="SECRETORY 24CD, ISOFORM C"/>
    <property type="match status" value="1"/>
</dbReference>
<dbReference type="InterPro" id="IPR006896">
    <property type="entry name" value="Sec23/24_trunk_dom"/>
</dbReference>
<feature type="domain" description="Gelsolin-like" evidence="4">
    <location>
        <begin position="720"/>
        <end position="775"/>
    </location>
</feature>
<dbReference type="STRING" id="92696.A0A4R0R9T8"/>
<keyword evidence="3" id="KW-0653">Protein transport</keyword>
<sequence length="853" mass="95022">MYAHNATSHHIPQPPHSAGLRFKGLRRAIDPHQIPSPVEVIEADKESWENSTYMTLPGSHVPLSTTDFTAIDQGNSSPRYMRVSTWTIPNSSRLTSECEIPLSAIVHPFADQDTREEPIPLVETKASGPARCGMCRGYMNAWCTWVNNGVKWKCNLCEHETEVDPDDYCQLDSNLLRTDQDQRPEFNKGTVDFAVPESYWAPHPPPQVKPLFQPVASEPASSTRKPQPLDYVFILDVSMDAFRGGFTRAACQSLLHILYGGPSDAGVDHEPCFPPLSRLCIVTYDSTLHFYNLASYLEKAQMLVVSDIEDVFVPLKEGLFVNPVDSRHILEPLLTSIMQRDETTAYVDSALGSALVAALAALTGRGGKVVAFVTSMPNVGIGALTPRGDESEVYDTDKEQSLYKPRDETWRDIGVQCAEEGVGLSMFLSPFKPIDIGTIGVVSTTSGGELFLHPRFDPARDSLAFDSQLRRLVTRTTMYNAVMRVRTSYGLRVEKYLGNYYENPAGDLEFGTIDADKALTAVLEHTHTLDERKQAFLQCAILYTTADGHRRVRTCNVALQVAGLAGNVFRFADMDTVVSHMLREAIARIPSYKLAYIKDDLTEKCTAILLGYRKHCAASTAPSQLIIPEAFRALPVYILAIHKCKALRGIFDIVKLPDVRNYWTHKFMAMSARSIMQNLYPPLLALHDLHESIAVPNPNTGEIDFPALMRNGHLFMAGHGVYLVDNEDLMMIWVGASVSPQLLRDLFGVEDINDIDRTMTHLPYLDTLLSTQVRNILAHRALQRGGKVPKFMVCRQNMDGSEIEFSDMLMEDENNAAMSYLDYLCVVHKQISTVLTGGGTLDFNTSSFRGAPW</sequence>
<dbReference type="Proteomes" id="UP000292702">
    <property type="component" value="Unassembled WGS sequence"/>
</dbReference>
<dbReference type="Pfam" id="PF08033">
    <property type="entry name" value="Sec23_BS"/>
    <property type="match status" value="1"/>
</dbReference>
<name>A0A4R0R9T8_9APHY</name>
<dbReference type="SUPFAM" id="SSF81995">
    <property type="entry name" value="beta-sandwich domain of Sec23/24"/>
    <property type="match status" value="1"/>
</dbReference>
<evidence type="ECO:0000259" key="5">
    <source>
        <dbReference type="Pfam" id="PF04810"/>
    </source>
</evidence>
<evidence type="ECO:0000259" key="6">
    <source>
        <dbReference type="Pfam" id="PF04811"/>
    </source>
</evidence>
<organism evidence="9 10">
    <name type="scientific">Steccherinum ochraceum</name>
    <dbReference type="NCBI Taxonomy" id="92696"/>
    <lineage>
        <taxon>Eukaryota</taxon>
        <taxon>Fungi</taxon>
        <taxon>Dikarya</taxon>
        <taxon>Basidiomycota</taxon>
        <taxon>Agaricomycotina</taxon>
        <taxon>Agaricomycetes</taxon>
        <taxon>Polyporales</taxon>
        <taxon>Steccherinaceae</taxon>
        <taxon>Steccherinum</taxon>
    </lineage>
</organism>
<dbReference type="Gene3D" id="3.40.20.10">
    <property type="entry name" value="Severin"/>
    <property type="match status" value="1"/>
</dbReference>
<dbReference type="GO" id="GO:0070971">
    <property type="term" value="C:endoplasmic reticulum exit site"/>
    <property type="evidence" value="ECO:0007669"/>
    <property type="project" value="TreeGrafter"/>
</dbReference>
<dbReference type="AlphaFoldDB" id="A0A4R0R9T8"/>
<feature type="domain" description="Zinc finger Sec23/Sec24-type" evidence="5">
    <location>
        <begin position="129"/>
        <end position="165"/>
    </location>
</feature>
<dbReference type="InterPro" id="IPR036465">
    <property type="entry name" value="vWFA_dom_sf"/>
</dbReference>
<dbReference type="InterPro" id="IPR029006">
    <property type="entry name" value="ADF-H/Gelsolin-like_dom_sf"/>
</dbReference>
<dbReference type="GO" id="GO:0006886">
    <property type="term" value="P:intracellular protein transport"/>
    <property type="evidence" value="ECO:0007669"/>
    <property type="project" value="InterPro"/>
</dbReference>
<evidence type="ECO:0000256" key="3">
    <source>
        <dbReference type="ARBA" id="ARBA00022927"/>
    </source>
</evidence>
<evidence type="ECO:0000259" key="4">
    <source>
        <dbReference type="Pfam" id="PF00626"/>
    </source>
</evidence>
<dbReference type="GO" id="GO:0030127">
    <property type="term" value="C:COPII vesicle coat"/>
    <property type="evidence" value="ECO:0007669"/>
    <property type="project" value="InterPro"/>
</dbReference>
<feature type="domain" description="Sec23/Sec24 trunk" evidence="6">
    <location>
        <begin position="226"/>
        <end position="473"/>
    </location>
</feature>
<dbReference type="Gene3D" id="2.60.40.1670">
    <property type="entry name" value="beta-sandwich domain of Sec23/24"/>
    <property type="match status" value="1"/>
</dbReference>
<dbReference type="Gene3D" id="3.40.50.410">
    <property type="entry name" value="von Willebrand factor, type A domain"/>
    <property type="match status" value="1"/>
</dbReference>
<evidence type="ECO:0000256" key="2">
    <source>
        <dbReference type="ARBA" id="ARBA00022448"/>
    </source>
</evidence>
<evidence type="ECO:0000313" key="9">
    <source>
        <dbReference type="EMBL" id="TCD60869.1"/>
    </source>
</evidence>
<evidence type="ECO:0000313" key="10">
    <source>
        <dbReference type="Proteomes" id="UP000292702"/>
    </source>
</evidence>
<evidence type="ECO:0000259" key="8">
    <source>
        <dbReference type="Pfam" id="PF08033"/>
    </source>
</evidence>
<dbReference type="SUPFAM" id="SSF53300">
    <property type="entry name" value="vWA-like"/>
    <property type="match status" value="1"/>
</dbReference>
<feature type="domain" description="Sec23/Sec24 beta-sandwich" evidence="8">
    <location>
        <begin position="479"/>
        <end position="562"/>
    </location>
</feature>
<reference evidence="9 10" key="1">
    <citation type="submission" date="2018-11" db="EMBL/GenBank/DDBJ databases">
        <title>Genome assembly of Steccherinum ochraceum LE-BIN_3174, the white-rot fungus of the Steccherinaceae family (The Residual Polyporoid clade, Polyporales, Basidiomycota).</title>
        <authorList>
            <person name="Fedorova T.V."/>
            <person name="Glazunova O.A."/>
            <person name="Landesman E.O."/>
            <person name="Moiseenko K.V."/>
            <person name="Psurtseva N.V."/>
            <person name="Savinova O.S."/>
            <person name="Shakhova N.V."/>
            <person name="Tyazhelova T.V."/>
            <person name="Vasina D.V."/>
        </authorList>
    </citation>
    <scope>NUCLEOTIDE SEQUENCE [LARGE SCALE GENOMIC DNA]</scope>
    <source>
        <strain evidence="9 10">LE-BIN_3174</strain>
    </source>
</reference>
<dbReference type="Pfam" id="PF04810">
    <property type="entry name" value="zf-Sec23_Sec24"/>
    <property type="match status" value="1"/>
</dbReference>
<keyword evidence="10" id="KW-1185">Reference proteome</keyword>
<evidence type="ECO:0000256" key="1">
    <source>
        <dbReference type="ARBA" id="ARBA00008334"/>
    </source>
</evidence>
<dbReference type="GO" id="GO:0000149">
    <property type="term" value="F:SNARE binding"/>
    <property type="evidence" value="ECO:0007669"/>
    <property type="project" value="TreeGrafter"/>
</dbReference>
<dbReference type="SUPFAM" id="SSF82754">
    <property type="entry name" value="C-terminal, gelsolin-like domain of Sec23/24"/>
    <property type="match status" value="1"/>
</dbReference>
<dbReference type="Pfam" id="PF00626">
    <property type="entry name" value="Gelsolin"/>
    <property type="match status" value="1"/>
</dbReference>
<feature type="domain" description="Sec23/Sec24 helical" evidence="7">
    <location>
        <begin position="573"/>
        <end position="676"/>
    </location>
</feature>
<evidence type="ECO:0000259" key="7">
    <source>
        <dbReference type="Pfam" id="PF04815"/>
    </source>
</evidence>
<dbReference type="Pfam" id="PF04811">
    <property type="entry name" value="Sec23_trunk"/>
    <property type="match status" value="1"/>
</dbReference>
<dbReference type="GO" id="GO:0008270">
    <property type="term" value="F:zinc ion binding"/>
    <property type="evidence" value="ECO:0007669"/>
    <property type="project" value="InterPro"/>
</dbReference>
<dbReference type="Gene3D" id="2.30.30.380">
    <property type="entry name" value="Zn-finger domain of Sec23/24"/>
    <property type="match status" value="1"/>
</dbReference>
<dbReference type="Gene3D" id="1.20.120.730">
    <property type="entry name" value="Sec23/Sec24 helical domain"/>
    <property type="match status" value="1"/>
</dbReference>
<comment type="caution">
    <text evidence="9">The sequence shown here is derived from an EMBL/GenBank/DDBJ whole genome shotgun (WGS) entry which is preliminary data.</text>
</comment>